<evidence type="ECO:0000256" key="6">
    <source>
        <dbReference type="ARBA" id="ARBA00035183"/>
    </source>
</evidence>
<dbReference type="EMBL" id="BQFW01000002">
    <property type="protein sequence ID" value="GJJ69198.1"/>
    <property type="molecule type" value="Genomic_DNA"/>
</dbReference>
<dbReference type="GO" id="GO:0005739">
    <property type="term" value="C:mitochondrion"/>
    <property type="evidence" value="ECO:0007669"/>
    <property type="project" value="UniProtKB-SubCell"/>
</dbReference>
<comment type="subcellular location">
    <subcellularLocation>
        <location evidence="1">Mitochondrion</location>
    </subcellularLocation>
</comment>
<dbReference type="OrthoDB" id="6220758at2759"/>
<dbReference type="AlphaFoldDB" id="A0A9P3H332"/>
<evidence type="ECO:0000256" key="4">
    <source>
        <dbReference type="ARBA" id="ARBA00023128"/>
    </source>
</evidence>
<reference evidence="7" key="1">
    <citation type="submission" date="2021-11" db="EMBL/GenBank/DDBJ databases">
        <authorList>
            <person name="Herlambang A."/>
            <person name="Guo Y."/>
            <person name="Takashima Y."/>
            <person name="Nishizawa T."/>
        </authorList>
    </citation>
    <scope>NUCLEOTIDE SEQUENCE</scope>
    <source>
        <strain evidence="7">E1425</strain>
    </source>
</reference>
<keyword evidence="5" id="KW-0687">Ribonucleoprotein</keyword>
<evidence type="ECO:0000256" key="2">
    <source>
        <dbReference type="ARBA" id="ARBA00008860"/>
    </source>
</evidence>
<evidence type="ECO:0000313" key="8">
    <source>
        <dbReference type="Proteomes" id="UP000827284"/>
    </source>
</evidence>
<protein>
    <recommendedName>
        <fullName evidence="6">Large ribosomal subunit protein mL50</fullName>
    </recommendedName>
</protein>
<comment type="caution">
    <text evidence="7">The sequence shown here is derived from an EMBL/GenBank/DDBJ whole genome shotgun (WGS) entry which is preliminary data.</text>
</comment>
<comment type="similarity">
    <text evidence="2">Belongs to the mitochondrion-specific ribosomal protein mL50 family.</text>
</comment>
<gene>
    <name evidence="7" type="ORF">EMPS_01544</name>
</gene>
<dbReference type="Pfam" id="PF10501">
    <property type="entry name" value="Ribosomal_L50"/>
    <property type="match status" value="1"/>
</dbReference>
<proteinExistence type="inferred from homology"/>
<dbReference type="Proteomes" id="UP000827284">
    <property type="component" value="Unassembled WGS sequence"/>
</dbReference>
<keyword evidence="8" id="KW-1185">Reference proteome</keyword>
<keyword evidence="3" id="KW-0689">Ribosomal protein</keyword>
<organism evidence="7 8">
    <name type="scientific">Entomortierella parvispora</name>
    <dbReference type="NCBI Taxonomy" id="205924"/>
    <lineage>
        <taxon>Eukaryota</taxon>
        <taxon>Fungi</taxon>
        <taxon>Fungi incertae sedis</taxon>
        <taxon>Mucoromycota</taxon>
        <taxon>Mortierellomycotina</taxon>
        <taxon>Mortierellomycetes</taxon>
        <taxon>Mortierellales</taxon>
        <taxon>Mortierellaceae</taxon>
        <taxon>Entomortierella</taxon>
    </lineage>
</organism>
<dbReference type="InterPro" id="IPR018305">
    <property type="entry name" value="Ribosomal_m50"/>
</dbReference>
<dbReference type="GO" id="GO:0005840">
    <property type="term" value="C:ribosome"/>
    <property type="evidence" value="ECO:0007669"/>
    <property type="project" value="UniProtKB-KW"/>
</dbReference>
<name>A0A9P3H332_9FUNG</name>
<evidence type="ECO:0000256" key="5">
    <source>
        <dbReference type="ARBA" id="ARBA00023274"/>
    </source>
</evidence>
<accession>A0A9P3H332</accession>
<evidence type="ECO:0000256" key="3">
    <source>
        <dbReference type="ARBA" id="ARBA00022980"/>
    </source>
</evidence>
<reference evidence="7" key="2">
    <citation type="journal article" date="2022" name="Microbiol. Resour. Announc.">
        <title>Whole-Genome Sequence of Entomortierella parvispora E1425, a Mucoromycotan Fungus Associated with Burkholderiaceae-Related Endosymbiotic Bacteria.</title>
        <authorList>
            <person name="Herlambang A."/>
            <person name="Guo Y."/>
            <person name="Takashima Y."/>
            <person name="Narisawa K."/>
            <person name="Ohta H."/>
            <person name="Nishizawa T."/>
        </authorList>
    </citation>
    <scope>NUCLEOTIDE SEQUENCE</scope>
    <source>
        <strain evidence="7">E1425</strain>
    </source>
</reference>
<sequence length="221" mass="24200">MQHTRPALTAVLRASSRASVAPIRTRAIASIHTSTAFFAEEKRGFLSRLNPFAKPTSAAEQSSVAQDAKTAAELNVEIAEEEAPIPSWKSERKVLSVIELQESVRSAASSLVDTANIHLSKVQLNDPTVKFQVLKACVASTGREIPNKEIASIKTLQDVVNVFQSLDQNLEGASDNPKGHVVAEWFMKNKSSLPANMVFIPYQKSKGIKAEDRKSTNKRFL</sequence>
<evidence type="ECO:0000256" key="1">
    <source>
        <dbReference type="ARBA" id="ARBA00004173"/>
    </source>
</evidence>
<keyword evidence="4" id="KW-0496">Mitochondrion</keyword>
<evidence type="ECO:0000313" key="7">
    <source>
        <dbReference type="EMBL" id="GJJ69198.1"/>
    </source>
</evidence>
<dbReference type="GO" id="GO:1990904">
    <property type="term" value="C:ribonucleoprotein complex"/>
    <property type="evidence" value="ECO:0007669"/>
    <property type="project" value="UniProtKB-KW"/>
</dbReference>